<evidence type="ECO:0000313" key="9">
    <source>
        <dbReference type="EMBL" id="APU12565.1"/>
    </source>
</evidence>
<feature type="transmembrane region" description="Helical" evidence="7">
    <location>
        <begin position="452"/>
        <end position="471"/>
    </location>
</feature>
<evidence type="ECO:0000256" key="3">
    <source>
        <dbReference type="ARBA" id="ARBA00022777"/>
    </source>
</evidence>
<dbReference type="InterPro" id="IPR008271">
    <property type="entry name" value="Ser/Thr_kinase_AS"/>
</dbReference>
<keyword evidence="9" id="KW-0723">Serine/threonine-protein kinase</keyword>
<sequence length="521" mass="55908">MEPLSATDPRQIGRYRVLGLLGAGGMGRVYLGRSPGGRPVAIKVIREEHSEDEQFRMRFAREIDAAAAVSGAFTAAVIEAAPDARPPWLVTSYIEGPSLLKAVSDFGPFPESSLRVLTAGLAEALREIHQSGLIHRDVKPTNVLLASDGPRVIDFGIAWAAEAVSLTQVGTHFGTPGFMAPEQAVGERVTASSDMFSLGCVIVFAATGVSPFGEGNSTALLYRVVHNEPTLDGLPPSLRDVIGTCLAKNPVHRPRPDEILAQIDTGFDHAWLPAQVTTVLAQKSAETRAMLDGTRVQPMGAAGTPSQAPPAQNGPGHPRTRLLAGIPIPTSYPADVANEPPPYETDQPPKYQPEPVGFSEPYSARGAQHVQSAAAPRSQPYAEPHSGAYADPYSAEHAPARRPEVSRRGETPRARRPAQRPTIAPQPEPRREEPAPRRYADDGDGRGQLGRILMAPFTAVGFLLKGIVSVLLWPFKALWSCLLITIVAVGVIAFFSIDALAGLAVLFDRAVDMVQRMFDFF</sequence>
<dbReference type="InterPro" id="IPR011009">
    <property type="entry name" value="Kinase-like_dom_sf"/>
</dbReference>
<keyword evidence="2 5" id="KW-0547">Nucleotide-binding</keyword>
<dbReference type="InterPro" id="IPR017441">
    <property type="entry name" value="Protein_kinase_ATP_BS"/>
</dbReference>
<dbReference type="SUPFAM" id="SSF56112">
    <property type="entry name" value="Protein kinase-like (PK-like)"/>
    <property type="match status" value="1"/>
</dbReference>
<gene>
    <name evidence="9" type="ORF">UA74_02390</name>
</gene>
<protein>
    <submittedName>
        <fullName evidence="9">Serine/threonine protein kinase</fullName>
    </submittedName>
</protein>
<feature type="binding site" evidence="5">
    <location>
        <position position="43"/>
    </location>
    <ligand>
        <name>ATP</name>
        <dbReference type="ChEBI" id="CHEBI:30616"/>
    </ligand>
</feature>
<feature type="transmembrane region" description="Helical" evidence="7">
    <location>
        <begin position="477"/>
        <end position="507"/>
    </location>
</feature>
<organism evidence="9 10">
    <name type="scientific">Actinoalloteichus fjordicus</name>
    <dbReference type="NCBI Taxonomy" id="1612552"/>
    <lineage>
        <taxon>Bacteria</taxon>
        <taxon>Bacillati</taxon>
        <taxon>Actinomycetota</taxon>
        <taxon>Actinomycetes</taxon>
        <taxon>Pseudonocardiales</taxon>
        <taxon>Pseudonocardiaceae</taxon>
        <taxon>Actinoalloteichus</taxon>
    </lineage>
</organism>
<dbReference type="EMBL" id="CP016076">
    <property type="protein sequence ID" value="APU12565.1"/>
    <property type="molecule type" value="Genomic_DNA"/>
</dbReference>
<dbReference type="PANTHER" id="PTHR43289:SF34">
    <property type="entry name" value="SERINE_THREONINE-PROTEIN KINASE YBDM-RELATED"/>
    <property type="match status" value="1"/>
</dbReference>
<evidence type="ECO:0000256" key="7">
    <source>
        <dbReference type="SAM" id="Phobius"/>
    </source>
</evidence>
<dbReference type="AlphaFoldDB" id="A0AAC9L9Z2"/>
<dbReference type="GO" id="GO:0005524">
    <property type="term" value="F:ATP binding"/>
    <property type="evidence" value="ECO:0007669"/>
    <property type="project" value="UniProtKB-UniRule"/>
</dbReference>
<evidence type="ECO:0000259" key="8">
    <source>
        <dbReference type="PROSITE" id="PS50011"/>
    </source>
</evidence>
<dbReference type="Proteomes" id="UP000185511">
    <property type="component" value="Chromosome"/>
</dbReference>
<accession>A0AAC9L9Z2</accession>
<name>A0AAC9L9Z2_9PSEU</name>
<dbReference type="RefSeq" id="WP_075738479.1">
    <property type="nucleotide sequence ID" value="NZ_CP016076.1"/>
</dbReference>
<dbReference type="GO" id="GO:0004674">
    <property type="term" value="F:protein serine/threonine kinase activity"/>
    <property type="evidence" value="ECO:0007669"/>
    <property type="project" value="UniProtKB-KW"/>
</dbReference>
<keyword evidence="7" id="KW-0812">Transmembrane</keyword>
<evidence type="ECO:0000256" key="5">
    <source>
        <dbReference type="PROSITE-ProRule" id="PRU10141"/>
    </source>
</evidence>
<keyword evidence="1" id="KW-0808">Transferase</keyword>
<feature type="domain" description="Protein kinase" evidence="8">
    <location>
        <begin position="15"/>
        <end position="272"/>
    </location>
</feature>
<dbReference type="CDD" id="cd14014">
    <property type="entry name" value="STKc_PknB_like"/>
    <property type="match status" value="1"/>
</dbReference>
<dbReference type="Gene3D" id="3.30.200.20">
    <property type="entry name" value="Phosphorylase Kinase, domain 1"/>
    <property type="match status" value="1"/>
</dbReference>
<evidence type="ECO:0000256" key="1">
    <source>
        <dbReference type="ARBA" id="ARBA00022679"/>
    </source>
</evidence>
<evidence type="ECO:0000256" key="4">
    <source>
        <dbReference type="ARBA" id="ARBA00022840"/>
    </source>
</evidence>
<dbReference type="PROSITE" id="PS00107">
    <property type="entry name" value="PROTEIN_KINASE_ATP"/>
    <property type="match status" value="1"/>
</dbReference>
<evidence type="ECO:0000256" key="2">
    <source>
        <dbReference type="ARBA" id="ARBA00022741"/>
    </source>
</evidence>
<keyword evidence="3 9" id="KW-0418">Kinase</keyword>
<dbReference type="PROSITE" id="PS50011">
    <property type="entry name" value="PROTEIN_KINASE_DOM"/>
    <property type="match status" value="1"/>
</dbReference>
<proteinExistence type="predicted"/>
<feature type="compositionally biased region" description="Basic and acidic residues" evidence="6">
    <location>
        <begin position="428"/>
        <end position="444"/>
    </location>
</feature>
<evidence type="ECO:0000313" key="10">
    <source>
        <dbReference type="Proteomes" id="UP000185511"/>
    </source>
</evidence>
<keyword evidence="7" id="KW-0472">Membrane</keyword>
<keyword evidence="7" id="KW-1133">Transmembrane helix</keyword>
<dbReference type="PANTHER" id="PTHR43289">
    <property type="entry name" value="MITOGEN-ACTIVATED PROTEIN KINASE KINASE KINASE 20-RELATED"/>
    <property type="match status" value="1"/>
</dbReference>
<feature type="compositionally biased region" description="Basic and acidic residues" evidence="6">
    <location>
        <begin position="398"/>
        <end position="413"/>
    </location>
</feature>
<dbReference type="Pfam" id="PF00069">
    <property type="entry name" value="Pkinase"/>
    <property type="match status" value="1"/>
</dbReference>
<feature type="region of interest" description="Disordered" evidence="6">
    <location>
        <begin position="296"/>
        <end position="444"/>
    </location>
</feature>
<dbReference type="PROSITE" id="PS00108">
    <property type="entry name" value="PROTEIN_KINASE_ST"/>
    <property type="match status" value="1"/>
</dbReference>
<dbReference type="InterPro" id="IPR000719">
    <property type="entry name" value="Prot_kinase_dom"/>
</dbReference>
<keyword evidence="10" id="KW-1185">Reference proteome</keyword>
<keyword evidence="4 5" id="KW-0067">ATP-binding</keyword>
<evidence type="ECO:0000256" key="6">
    <source>
        <dbReference type="SAM" id="MobiDB-lite"/>
    </source>
</evidence>
<dbReference type="KEGG" id="acad:UA74_02390"/>
<dbReference type="SMART" id="SM00220">
    <property type="entry name" value="S_TKc"/>
    <property type="match status" value="1"/>
</dbReference>
<reference evidence="10" key="1">
    <citation type="submission" date="2016-06" db="EMBL/GenBank/DDBJ databases">
        <title>Complete genome sequence of Actinoalloteichus fjordicus DSM 46855 (=ADI127-17), type strain of the new species Actinoalloteichus fjordicus.</title>
        <authorList>
            <person name="Ruckert C."/>
            <person name="Nouioui I."/>
            <person name="Willmese J."/>
            <person name="van Wezel G."/>
            <person name="Klenk H.-P."/>
            <person name="Kalinowski J."/>
            <person name="Zotchev S.B."/>
        </authorList>
    </citation>
    <scope>NUCLEOTIDE SEQUENCE [LARGE SCALE GENOMIC DNA]</scope>
    <source>
        <strain evidence="10">ADI127-7</strain>
    </source>
</reference>
<dbReference type="Gene3D" id="1.10.510.10">
    <property type="entry name" value="Transferase(Phosphotransferase) domain 1"/>
    <property type="match status" value="1"/>
</dbReference>